<dbReference type="RefSeq" id="XP_008626656.1">
    <property type="nucleotide sequence ID" value="XM_008628434.1"/>
</dbReference>
<accession>A0A081I9C8</accession>
<dbReference type="GeneID" id="19963003"/>
<evidence type="ECO:0000313" key="1">
    <source>
        <dbReference type="EMBL" id="KEG00286.1"/>
    </source>
</evidence>
<dbReference type="VEuPathDB" id="PlasmoDB:PVVCY_0100500"/>
<dbReference type="EMBL" id="LR215057">
    <property type="protein sequence ID" value="VEV54439.1"/>
    <property type="molecule type" value="Genomic_DNA"/>
</dbReference>
<dbReference type="KEGG" id="pvv:PVVCY_0100500"/>
<organism evidence="1 3">
    <name type="scientific">Plasmodium vinckei vinckei</name>
    <dbReference type="NCBI Taxonomy" id="54757"/>
    <lineage>
        <taxon>Eukaryota</taxon>
        <taxon>Sar</taxon>
        <taxon>Alveolata</taxon>
        <taxon>Apicomplexa</taxon>
        <taxon>Aconoidasida</taxon>
        <taxon>Haemosporida</taxon>
        <taxon>Plasmodiidae</taxon>
        <taxon>Plasmodium</taxon>
        <taxon>Plasmodium (Vinckeia)</taxon>
    </lineage>
</organism>
<evidence type="ECO:0000313" key="2">
    <source>
        <dbReference type="EMBL" id="VEV54439.1"/>
    </source>
</evidence>
<gene>
    <name evidence="2" type="ORF">PVVCY_0100500</name>
    <name evidence="1" type="ORF">YYE_04797</name>
</gene>
<evidence type="ECO:0000313" key="4">
    <source>
        <dbReference type="Proteomes" id="UP000290582"/>
    </source>
</evidence>
<name>A0A081I9C8_PLAVN</name>
<dbReference type="Proteomes" id="UP000030681">
    <property type="component" value="Unassembled WGS sequence"/>
</dbReference>
<dbReference type="EMBL" id="KL446957">
    <property type="protein sequence ID" value="KEG00286.1"/>
    <property type="molecule type" value="Genomic_DNA"/>
</dbReference>
<dbReference type="AlphaFoldDB" id="A0A081I9C8"/>
<sequence>MMNKLKNFLFIKNGKFSDSQIKFLAFTSFSMLVLMVTGDGIQTPMGYVRSVKKEMQNEKEENMTMEEKLIKELGYTTYNEWKKAGILPSDENDNK</sequence>
<dbReference type="Proteomes" id="UP000290582">
    <property type="component" value="Chromosome PVVCY_01"/>
</dbReference>
<evidence type="ECO:0000313" key="3">
    <source>
        <dbReference type="Proteomes" id="UP000030681"/>
    </source>
</evidence>
<reference evidence="1 3" key="1">
    <citation type="submission" date="2013-02" db="EMBL/GenBank/DDBJ databases">
        <title>The Genome Sequence of Plasmodium vinckei vinckei.</title>
        <authorList>
            <consortium name="The Broad Institute Genome Sequencing Platform"/>
            <consortium name="The Broad Institute Genome Sequencing Center for Infectious Disease"/>
            <person name="Neafsey D."/>
            <person name="Cheeseman I."/>
            <person name="Volkman S."/>
            <person name="Adams J."/>
            <person name="Walker B."/>
            <person name="Young S.K."/>
            <person name="Zeng Q."/>
            <person name="Gargeya S."/>
            <person name="Fitzgerald M."/>
            <person name="Haas B."/>
            <person name="Abouelleil A."/>
            <person name="Alvarado L."/>
            <person name="Arachchi H.M."/>
            <person name="Berlin A.M."/>
            <person name="Chapman S.B."/>
            <person name="Dewar J."/>
            <person name="Goldberg J."/>
            <person name="Griggs A."/>
            <person name="Gujja S."/>
            <person name="Hansen M."/>
            <person name="Howarth C."/>
            <person name="Imamovic A."/>
            <person name="Larimer J."/>
            <person name="McCowan C."/>
            <person name="Murphy C."/>
            <person name="Neiman D."/>
            <person name="Pearson M."/>
            <person name="Priest M."/>
            <person name="Roberts A."/>
            <person name="Saif S."/>
            <person name="Shea T."/>
            <person name="Sisk P."/>
            <person name="Sykes S."/>
            <person name="Wortman J."/>
            <person name="Nusbaum C."/>
            <person name="Birren B."/>
        </authorList>
    </citation>
    <scope>NUCLEOTIDE SEQUENCE [LARGE SCALE GENOMIC DNA]</scope>
    <source>
        <strain evidence="1">Vinckei</strain>
        <strain evidence="3">vinckei</strain>
    </source>
</reference>
<proteinExistence type="predicted"/>
<dbReference type="OrthoDB" id="371212at2759"/>
<protein>
    <submittedName>
        <fullName evidence="1">Uncharacterized protein</fullName>
    </submittedName>
</protein>
<reference evidence="2 4" key="2">
    <citation type="submission" date="2019-01" db="EMBL/GenBank/DDBJ databases">
        <authorList>
            <person name="Ramaprasad A."/>
        </authorList>
    </citation>
    <scope>NUCLEOTIDE SEQUENCE [LARGE SCALE GENOMIC DNA]</scope>
</reference>